<keyword evidence="11" id="KW-1185">Reference proteome</keyword>
<evidence type="ECO:0000256" key="3">
    <source>
        <dbReference type="ARBA" id="ARBA00010514"/>
    </source>
</evidence>
<evidence type="ECO:0000256" key="9">
    <source>
        <dbReference type="ARBA" id="ARBA00023136"/>
    </source>
</evidence>
<protein>
    <submittedName>
        <fullName evidence="10">Uncharacterized protein</fullName>
    </submittedName>
</protein>
<evidence type="ECO:0000256" key="8">
    <source>
        <dbReference type="ARBA" id="ARBA00023128"/>
    </source>
</evidence>
<comment type="caution">
    <text evidence="10">The sequence shown here is derived from an EMBL/GenBank/DDBJ whole genome shotgun (WGS) entry which is preliminary data.</text>
</comment>
<keyword evidence="4" id="KW-0812">Transmembrane</keyword>
<sequence length="115" mass="13071">MHPQLSQTEQFEIKQPLHLSTHHQRQRTPSHTLNWPFLTPPKMISRVAYRASAAPTLVARRGFQTTRAQLSSPYHYPEGPRSNLPFDPLKRGFAFKYWGFMGELGCVPIVPCAAG</sequence>
<dbReference type="InterPro" id="IPR004202">
    <property type="entry name" value="COX7C/Cox8"/>
</dbReference>
<evidence type="ECO:0000256" key="4">
    <source>
        <dbReference type="ARBA" id="ARBA00022692"/>
    </source>
</evidence>
<organism evidence="10 11">
    <name type="scientific">Periconia digitata</name>
    <dbReference type="NCBI Taxonomy" id="1303443"/>
    <lineage>
        <taxon>Eukaryota</taxon>
        <taxon>Fungi</taxon>
        <taxon>Dikarya</taxon>
        <taxon>Ascomycota</taxon>
        <taxon>Pezizomycotina</taxon>
        <taxon>Dothideomycetes</taxon>
        <taxon>Pleosporomycetidae</taxon>
        <taxon>Pleosporales</taxon>
        <taxon>Massarineae</taxon>
        <taxon>Periconiaceae</taxon>
        <taxon>Periconia</taxon>
    </lineage>
</organism>
<dbReference type="PANTHER" id="PTHR13313:SF0">
    <property type="entry name" value="CYTOCHROME C OXIDASE SUBUNIT 7C, MITOCHONDRIAL"/>
    <property type="match status" value="1"/>
</dbReference>
<dbReference type="EMBL" id="CAOQHR010000008">
    <property type="protein sequence ID" value="CAI6338308.1"/>
    <property type="molecule type" value="Genomic_DNA"/>
</dbReference>
<comment type="pathway">
    <text evidence="2">Energy metabolism; oxidative phosphorylation.</text>
</comment>
<keyword evidence="9" id="KW-0472">Membrane</keyword>
<dbReference type="Pfam" id="PF02935">
    <property type="entry name" value="COX7C"/>
    <property type="match status" value="1"/>
</dbReference>
<evidence type="ECO:0000256" key="5">
    <source>
        <dbReference type="ARBA" id="ARBA00022792"/>
    </source>
</evidence>
<evidence type="ECO:0000256" key="2">
    <source>
        <dbReference type="ARBA" id="ARBA00004673"/>
    </source>
</evidence>
<dbReference type="Proteomes" id="UP001152607">
    <property type="component" value="Unassembled WGS sequence"/>
</dbReference>
<dbReference type="InterPro" id="IPR036636">
    <property type="entry name" value="COX7C/Cox8_sf"/>
</dbReference>
<reference evidence="10" key="1">
    <citation type="submission" date="2023-01" db="EMBL/GenBank/DDBJ databases">
        <authorList>
            <person name="Van Ghelder C."/>
            <person name="Rancurel C."/>
        </authorList>
    </citation>
    <scope>NUCLEOTIDE SEQUENCE</scope>
    <source>
        <strain evidence="10">CNCM I-4278</strain>
    </source>
</reference>
<keyword evidence="8" id="KW-0496">Mitochondrion</keyword>
<evidence type="ECO:0000256" key="6">
    <source>
        <dbReference type="ARBA" id="ARBA00022946"/>
    </source>
</evidence>
<keyword evidence="6" id="KW-0809">Transit peptide</keyword>
<evidence type="ECO:0000313" key="10">
    <source>
        <dbReference type="EMBL" id="CAI6338308.1"/>
    </source>
</evidence>
<dbReference type="AlphaFoldDB" id="A0A9W4UQ37"/>
<name>A0A9W4UQ37_9PLEO</name>
<dbReference type="PANTHER" id="PTHR13313">
    <property type="entry name" value="CYTOCHROME C OXIDASE SUBUNIT VIIC"/>
    <property type="match status" value="1"/>
</dbReference>
<dbReference type="Gene3D" id="4.10.49.10">
    <property type="entry name" value="Cytochrome c oxidase subunit VIIc"/>
    <property type="match status" value="1"/>
</dbReference>
<keyword evidence="7" id="KW-1133">Transmembrane helix</keyword>
<comment type="similarity">
    <text evidence="3">Belongs to the cytochrome c oxidase VIIc family.</text>
</comment>
<comment type="subcellular location">
    <subcellularLocation>
        <location evidence="1">Mitochondrion inner membrane</location>
        <topology evidence="1">Single-pass membrane protein</topology>
    </subcellularLocation>
</comment>
<evidence type="ECO:0000256" key="1">
    <source>
        <dbReference type="ARBA" id="ARBA00004434"/>
    </source>
</evidence>
<accession>A0A9W4UQ37</accession>
<evidence type="ECO:0000256" key="7">
    <source>
        <dbReference type="ARBA" id="ARBA00022989"/>
    </source>
</evidence>
<dbReference type="GO" id="GO:0045277">
    <property type="term" value="C:respiratory chain complex IV"/>
    <property type="evidence" value="ECO:0007669"/>
    <property type="project" value="InterPro"/>
</dbReference>
<gene>
    <name evidence="10" type="ORF">PDIGIT_LOCUS11436</name>
</gene>
<proteinExistence type="inferred from homology"/>
<evidence type="ECO:0000313" key="11">
    <source>
        <dbReference type="Proteomes" id="UP001152607"/>
    </source>
</evidence>
<keyword evidence="5" id="KW-0999">Mitochondrion inner membrane</keyword>
<dbReference type="GO" id="GO:0006123">
    <property type="term" value="P:mitochondrial electron transport, cytochrome c to oxygen"/>
    <property type="evidence" value="ECO:0007669"/>
    <property type="project" value="InterPro"/>
</dbReference>
<dbReference type="OrthoDB" id="9974841at2759"/>
<dbReference type="GO" id="GO:0005743">
    <property type="term" value="C:mitochondrial inner membrane"/>
    <property type="evidence" value="ECO:0007669"/>
    <property type="project" value="UniProtKB-SubCell"/>
</dbReference>